<keyword evidence="2" id="KW-0238">DNA-binding</keyword>
<sequence>MTKPAHELDSPPWRRVDGTIMATARAIRKVYDLALSDLGLSLPEASLLAFIADTEPQTQTQLATRLGNGKAALGARIDRLEQMDAIQRRPDDSDRRVWLVHLTERGREVVNAVNEIDRHVREQLRKGIGRTEREQLARTLTRLQQNVDVMWKSAATASSRRTND</sequence>
<dbReference type="PANTHER" id="PTHR42756">
    <property type="entry name" value="TRANSCRIPTIONAL REGULATOR, MARR"/>
    <property type="match status" value="1"/>
</dbReference>
<comment type="caution">
    <text evidence="5">The sequence shown here is derived from an EMBL/GenBank/DDBJ whole genome shotgun (WGS) entry which is preliminary data.</text>
</comment>
<dbReference type="GO" id="GO:0003700">
    <property type="term" value="F:DNA-binding transcription factor activity"/>
    <property type="evidence" value="ECO:0007669"/>
    <property type="project" value="InterPro"/>
</dbReference>
<evidence type="ECO:0000313" key="5">
    <source>
        <dbReference type="EMBL" id="NDJ91927.1"/>
    </source>
</evidence>
<keyword evidence="3" id="KW-0804">Transcription</keyword>
<keyword evidence="1" id="KW-0805">Transcription regulation</keyword>
<dbReference type="Gene3D" id="1.10.10.10">
    <property type="entry name" value="Winged helix-like DNA-binding domain superfamily/Winged helix DNA-binding domain"/>
    <property type="match status" value="1"/>
</dbReference>
<dbReference type="AlphaFoldDB" id="A0A7K3LHS3"/>
<accession>A0A7K3LHS3</accession>
<dbReference type="PRINTS" id="PR00598">
    <property type="entry name" value="HTHMARR"/>
</dbReference>
<dbReference type="InterPro" id="IPR036388">
    <property type="entry name" value="WH-like_DNA-bd_sf"/>
</dbReference>
<dbReference type="InterPro" id="IPR036390">
    <property type="entry name" value="WH_DNA-bd_sf"/>
</dbReference>
<dbReference type="PROSITE" id="PS50995">
    <property type="entry name" value="HTH_MARR_2"/>
    <property type="match status" value="1"/>
</dbReference>
<dbReference type="Pfam" id="PF01047">
    <property type="entry name" value="MarR"/>
    <property type="match status" value="1"/>
</dbReference>
<dbReference type="SUPFAM" id="SSF46785">
    <property type="entry name" value="Winged helix' DNA-binding domain"/>
    <property type="match status" value="1"/>
</dbReference>
<evidence type="ECO:0000256" key="1">
    <source>
        <dbReference type="ARBA" id="ARBA00023015"/>
    </source>
</evidence>
<dbReference type="PANTHER" id="PTHR42756:SF1">
    <property type="entry name" value="TRANSCRIPTIONAL REPRESSOR OF EMRAB OPERON"/>
    <property type="match status" value="1"/>
</dbReference>
<dbReference type="SMART" id="SM00347">
    <property type="entry name" value="HTH_MARR"/>
    <property type="match status" value="1"/>
</dbReference>
<evidence type="ECO:0000259" key="4">
    <source>
        <dbReference type="PROSITE" id="PS50995"/>
    </source>
</evidence>
<evidence type="ECO:0000256" key="3">
    <source>
        <dbReference type="ARBA" id="ARBA00023163"/>
    </source>
</evidence>
<organism evidence="5 6">
    <name type="scientific">Mycolicibacter kumamotonensis</name>
    <dbReference type="NCBI Taxonomy" id="354243"/>
    <lineage>
        <taxon>Bacteria</taxon>
        <taxon>Bacillati</taxon>
        <taxon>Actinomycetota</taxon>
        <taxon>Actinomycetes</taxon>
        <taxon>Mycobacteriales</taxon>
        <taxon>Mycobacteriaceae</taxon>
        <taxon>Mycolicibacter</taxon>
    </lineage>
</organism>
<name>A0A7K3LHS3_9MYCO</name>
<dbReference type="InterPro" id="IPR000835">
    <property type="entry name" value="HTH_MarR-typ"/>
</dbReference>
<dbReference type="EMBL" id="JAACYR010000150">
    <property type="protein sequence ID" value="NDJ91927.1"/>
    <property type="molecule type" value="Genomic_DNA"/>
</dbReference>
<evidence type="ECO:0000313" key="6">
    <source>
        <dbReference type="Proteomes" id="UP000466523"/>
    </source>
</evidence>
<dbReference type="InterPro" id="IPR023187">
    <property type="entry name" value="Tscrpt_reg_MarR-type_CS"/>
</dbReference>
<protein>
    <submittedName>
        <fullName evidence="5">MarR family transcriptional regulator</fullName>
    </submittedName>
</protein>
<proteinExistence type="predicted"/>
<feature type="domain" description="HTH marR-type" evidence="4">
    <location>
        <begin position="1"/>
        <end position="145"/>
    </location>
</feature>
<reference evidence="5 6" key="1">
    <citation type="submission" date="2020-01" db="EMBL/GenBank/DDBJ databases">
        <authorList>
            <person name="Sanchez-Estrada R."/>
            <person name="Gonzalez-Y-Merchand J.A."/>
            <person name="Rivera-Gutierrez S."/>
        </authorList>
    </citation>
    <scope>NUCLEOTIDE SEQUENCE [LARGE SCALE GENOMIC DNA]</scope>
    <source>
        <strain evidence="5 6">CST 7247</strain>
    </source>
</reference>
<gene>
    <name evidence="5" type="ORF">GWR20_22770</name>
</gene>
<dbReference type="PROSITE" id="PS01117">
    <property type="entry name" value="HTH_MARR_1"/>
    <property type="match status" value="1"/>
</dbReference>
<dbReference type="Proteomes" id="UP000466523">
    <property type="component" value="Unassembled WGS sequence"/>
</dbReference>
<evidence type="ECO:0000256" key="2">
    <source>
        <dbReference type="ARBA" id="ARBA00023125"/>
    </source>
</evidence>
<dbReference type="GO" id="GO:0003677">
    <property type="term" value="F:DNA binding"/>
    <property type="evidence" value="ECO:0007669"/>
    <property type="project" value="UniProtKB-KW"/>
</dbReference>